<dbReference type="AlphaFoldDB" id="A0AAN8BHJ5"/>
<evidence type="ECO:0000313" key="3">
    <source>
        <dbReference type="Proteomes" id="UP001335648"/>
    </source>
</evidence>
<evidence type="ECO:0000313" key="2">
    <source>
        <dbReference type="EMBL" id="KAK5884717.1"/>
    </source>
</evidence>
<protein>
    <submittedName>
        <fullName evidence="2">Uncharacterized protein</fullName>
    </submittedName>
</protein>
<gene>
    <name evidence="2" type="ORF">CesoFtcFv8_018510</name>
</gene>
<dbReference type="Proteomes" id="UP001335648">
    <property type="component" value="Unassembled WGS sequence"/>
</dbReference>
<keyword evidence="3" id="KW-1185">Reference proteome</keyword>
<proteinExistence type="predicted"/>
<sequence>MLSAAGLLHMSVRGGGGVSGHCQPQGRDDLYGAKASARCGVRFYGECRANTQSSWPPLKQHLQHGELNPEPQDAQTPK</sequence>
<feature type="region of interest" description="Disordered" evidence="1">
    <location>
        <begin position="51"/>
        <end position="78"/>
    </location>
</feature>
<evidence type="ECO:0000256" key="1">
    <source>
        <dbReference type="SAM" id="MobiDB-lite"/>
    </source>
</evidence>
<accession>A0AAN8BHJ5</accession>
<comment type="caution">
    <text evidence="2">The sequence shown here is derived from an EMBL/GenBank/DDBJ whole genome shotgun (WGS) entry which is preliminary data.</text>
</comment>
<reference evidence="2 3" key="1">
    <citation type="journal article" date="2023" name="Mol. Biol. Evol.">
        <title>Genomics of Secondarily Temperate Adaptation in the Only Non-Antarctic Icefish.</title>
        <authorList>
            <person name="Rivera-Colon A.G."/>
            <person name="Rayamajhi N."/>
            <person name="Minhas B.F."/>
            <person name="Madrigal G."/>
            <person name="Bilyk K.T."/>
            <person name="Yoon V."/>
            <person name="Hune M."/>
            <person name="Gregory S."/>
            <person name="Cheng C.H.C."/>
            <person name="Catchen J.M."/>
        </authorList>
    </citation>
    <scope>NUCLEOTIDE SEQUENCE [LARGE SCALE GENOMIC DNA]</scope>
    <source>
        <strain evidence="2">JC2023a</strain>
    </source>
</reference>
<name>A0AAN8BHJ5_9TELE</name>
<organism evidence="2 3">
    <name type="scientific">Champsocephalus esox</name>
    <name type="common">pike icefish</name>
    <dbReference type="NCBI Taxonomy" id="159716"/>
    <lineage>
        <taxon>Eukaryota</taxon>
        <taxon>Metazoa</taxon>
        <taxon>Chordata</taxon>
        <taxon>Craniata</taxon>
        <taxon>Vertebrata</taxon>
        <taxon>Euteleostomi</taxon>
        <taxon>Actinopterygii</taxon>
        <taxon>Neopterygii</taxon>
        <taxon>Teleostei</taxon>
        <taxon>Neoteleostei</taxon>
        <taxon>Acanthomorphata</taxon>
        <taxon>Eupercaria</taxon>
        <taxon>Perciformes</taxon>
        <taxon>Notothenioidei</taxon>
        <taxon>Channichthyidae</taxon>
        <taxon>Champsocephalus</taxon>
    </lineage>
</organism>
<dbReference type="EMBL" id="JAULUE010002060">
    <property type="protein sequence ID" value="KAK5884717.1"/>
    <property type="molecule type" value="Genomic_DNA"/>
</dbReference>